<dbReference type="AlphaFoldDB" id="A0A9D1UB00"/>
<proteinExistence type="predicted"/>
<evidence type="ECO:0000313" key="1">
    <source>
        <dbReference type="EMBL" id="HIW80026.1"/>
    </source>
</evidence>
<sequence>MKGRIGSTAGFWAATVCLVLVTAFCIAGTVRSQGDMEERELAQFYQVKERQLVEDVKDFLEKKGYADSGVALTRVVKEDGARDYTITIHHGKIDEMDDFSRQALKNELSGFTFFAENCNFYHEFLITD</sequence>
<gene>
    <name evidence="1" type="ORF">H9742_00630</name>
</gene>
<protein>
    <submittedName>
        <fullName evidence="1">Uncharacterized protein</fullName>
    </submittedName>
</protein>
<name>A0A9D1UB00_9FIRM</name>
<dbReference type="EMBL" id="DXGH01000003">
    <property type="protein sequence ID" value="HIW80026.1"/>
    <property type="molecule type" value="Genomic_DNA"/>
</dbReference>
<accession>A0A9D1UB00</accession>
<dbReference type="Proteomes" id="UP000824265">
    <property type="component" value="Unassembled WGS sequence"/>
</dbReference>
<comment type="caution">
    <text evidence="1">The sequence shown here is derived from an EMBL/GenBank/DDBJ whole genome shotgun (WGS) entry which is preliminary data.</text>
</comment>
<reference evidence="1" key="2">
    <citation type="submission" date="2021-04" db="EMBL/GenBank/DDBJ databases">
        <authorList>
            <person name="Gilroy R."/>
        </authorList>
    </citation>
    <scope>NUCLEOTIDE SEQUENCE</scope>
    <source>
        <strain evidence="1">CHK195-6426</strain>
    </source>
</reference>
<organism evidence="1 2">
    <name type="scientific">Candidatus Acetatifactor stercoripullorum</name>
    <dbReference type="NCBI Taxonomy" id="2838414"/>
    <lineage>
        <taxon>Bacteria</taxon>
        <taxon>Bacillati</taxon>
        <taxon>Bacillota</taxon>
        <taxon>Clostridia</taxon>
        <taxon>Lachnospirales</taxon>
        <taxon>Lachnospiraceae</taxon>
        <taxon>Acetatifactor</taxon>
    </lineage>
</organism>
<reference evidence="1" key="1">
    <citation type="journal article" date="2021" name="PeerJ">
        <title>Extensive microbial diversity within the chicken gut microbiome revealed by metagenomics and culture.</title>
        <authorList>
            <person name="Gilroy R."/>
            <person name="Ravi A."/>
            <person name="Getino M."/>
            <person name="Pursley I."/>
            <person name="Horton D.L."/>
            <person name="Alikhan N.F."/>
            <person name="Baker D."/>
            <person name="Gharbi K."/>
            <person name="Hall N."/>
            <person name="Watson M."/>
            <person name="Adriaenssens E.M."/>
            <person name="Foster-Nyarko E."/>
            <person name="Jarju S."/>
            <person name="Secka A."/>
            <person name="Antonio M."/>
            <person name="Oren A."/>
            <person name="Chaudhuri R.R."/>
            <person name="La Ragione R."/>
            <person name="Hildebrand F."/>
            <person name="Pallen M.J."/>
        </authorList>
    </citation>
    <scope>NUCLEOTIDE SEQUENCE</scope>
    <source>
        <strain evidence="1">CHK195-6426</strain>
    </source>
</reference>
<evidence type="ECO:0000313" key="2">
    <source>
        <dbReference type="Proteomes" id="UP000824265"/>
    </source>
</evidence>